<dbReference type="EMBL" id="BJTG01000008">
    <property type="protein sequence ID" value="GEJ58531.1"/>
    <property type="molecule type" value="Genomic_DNA"/>
</dbReference>
<reference evidence="2" key="1">
    <citation type="journal article" date="2020" name="Appl. Environ. Microbiol.">
        <title>Diazotrophic Anaeromyxobacter Isolates from Soils.</title>
        <authorList>
            <person name="Masuda Y."/>
            <person name="Yamanaka H."/>
            <person name="Xu Z.X."/>
            <person name="Shiratori Y."/>
            <person name="Aono T."/>
            <person name="Amachi S."/>
            <person name="Senoo K."/>
            <person name="Itoh H."/>
        </authorList>
    </citation>
    <scope>NUCLEOTIDE SEQUENCE [LARGE SCALE GENOMIC DNA]</scope>
    <source>
        <strain evidence="2">R267</strain>
    </source>
</reference>
<name>A0A7I9VQ93_9BACT</name>
<dbReference type="AlphaFoldDB" id="A0A7I9VQ93"/>
<keyword evidence="2" id="KW-1185">Reference proteome</keyword>
<evidence type="ECO:0000313" key="1">
    <source>
        <dbReference type="EMBL" id="GEJ58531.1"/>
    </source>
</evidence>
<organism evidence="1 2">
    <name type="scientific">Anaeromyxobacter diazotrophicus</name>
    <dbReference type="NCBI Taxonomy" id="2590199"/>
    <lineage>
        <taxon>Bacteria</taxon>
        <taxon>Pseudomonadati</taxon>
        <taxon>Myxococcota</taxon>
        <taxon>Myxococcia</taxon>
        <taxon>Myxococcales</taxon>
        <taxon>Cystobacterineae</taxon>
        <taxon>Anaeromyxobacteraceae</taxon>
        <taxon>Anaeromyxobacter</taxon>
    </lineage>
</organism>
<accession>A0A7I9VQ93</accession>
<proteinExistence type="predicted"/>
<gene>
    <name evidence="1" type="ORF">AMYX_32720</name>
</gene>
<evidence type="ECO:0000313" key="2">
    <source>
        <dbReference type="Proteomes" id="UP000503640"/>
    </source>
</evidence>
<sequence length="215" mass="23538">MVLLALLGAGCMSTARVRPDADRWRRGVKTVAVLPSIRVYEVSAGEVREQRDDWSAEGTRLVADALSAGLAERGLTPRVLDPKAEKADPELREVRLLYEEVSLGVYLLAYPPFASRHVLEHFDYEVGSLERVLERARADALLVAYGKSNVSTTGRAITRALFGGQSDFNLLTVGLLDRKGHLVWFDLAGAEDLRDPGTVGRAVAGLLDRLPGEDR</sequence>
<dbReference type="Proteomes" id="UP000503640">
    <property type="component" value="Unassembled WGS sequence"/>
</dbReference>
<protein>
    <submittedName>
        <fullName evidence="1">Uncharacterized protein</fullName>
    </submittedName>
</protein>
<comment type="caution">
    <text evidence="1">The sequence shown here is derived from an EMBL/GenBank/DDBJ whole genome shotgun (WGS) entry which is preliminary data.</text>
</comment>